<dbReference type="PANTHER" id="PTHR31234">
    <property type="entry name" value="LATE EMBRYOGENESIS ABUNDANT (LEA) HYDROXYPROLINE-RICH GLYCOPROTEIN FAMILY"/>
    <property type="match status" value="1"/>
</dbReference>
<dbReference type="Proteomes" id="UP001603857">
    <property type="component" value="Unassembled WGS sequence"/>
</dbReference>
<proteinExistence type="predicted"/>
<comment type="subcellular location">
    <subcellularLocation>
        <location evidence="1">Membrane</location>
    </subcellularLocation>
</comment>
<evidence type="ECO:0000256" key="1">
    <source>
        <dbReference type="ARBA" id="ARBA00004370"/>
    </source>
</evidence>
<keyword evidence="6" id="KW-1185">Reference proteome</keyword>
<evidence type="ECO:0000313" key="5">
    <source>
        <dbReference type="EMBL" id="KAL2323019.1"/>
    </source>
</evidence>
<feature type="region of interest" description="Disordered" evidence="3">
    <location>
        <begin position="31"/>
        <end position="50"/>
    </location>
</feature>
<reference evidence="5 6" key="1">
    <citation type="submission" date="2024-08" db="EMBL/GenBank/DDBJ databases">
        <title>Insights into the chromosomal genome structure of Flemingia macrophylla.</title>
        <authorList>
            <person name="Ding Y."/>
            <person name="Zhao Y."/>
            <person name="Bi W."/>
            <person name="Wu M."/>
            <person name="Zhao G."/>
            <person name="Gong Y."/>
            <person name="Li W."/>
            <person name="Zhang P."/>
        </authorList>
    </citation>
    <scope>NUCLEOTIDE SEQUENCE [LARGE SCALE GENOMIC DNA]</scope>
    <source>
        <strain evidence="5">DYQJB</strain>
        <tissue evidence="5">Leaf</tissue>
    </source>
</reference>
<evidence type="ECO:0000313" key="6">
    <source>
        <dbReference type="Proteomes" id="UP001603857"/>
    </source>
</evidence>
<dbReference type="GO" id="GO:0016020">
    <property type="term" value="C:membrane"/>
    <property type="evidence" value="ECO:0007669"/>
    <property type="project" value="UniProtKB-SubCell"/>
</dbReference>
<gene>
    <name evidence="5" type="ORF">Fmac_027398</name>
</gene>
<name>A0ABD1LHN1_9FABA</name>
<evidence type="ECO:0000256" key="2">
    <source>
        <dbReference type="ARBA" id="ARBA00023136"/>
    </source>
</evidence>
<keyword evidence="2 4" id="KW-0472">Membrane</keyword>
<dbReference type="PANTHER" id="PTHR31234:SF39">
    <property type="entry name" value="HARPIN-INDUCED PROTEIN 1 CONTAINING PROTEIN, EXPRESSED"/>
    <property type="match status" value="1"/>
</dbReference>
<dbReference type="AlphaFoldDB" id="A0ABD1LHN1"/>
<evidence type="ECO:0000256" key="3">
    <source>
        <dbReference type="SAM" id="MobiDB-lite"/>
    </source>
</evidence>
<sequence>MLPIHIYINSIYLFRLHQTKRTFLNDTPHSFPLDMDEEQPKPNTTDTTPVPRKERLRTRCCYCLCHTFWILLVIVIIIVMLVILVLYIIITPRSFRFHVTEARLAQFDHSNTTLRYNLLLNITATNPNKKLKIYYDVVRATALYHAVSLSTTDVNMPWNSYLQDKKASNRFSAVFSGKRVVPLNRKQVLEFHEDSEDGVFPIVVKIRFNIRFRLGDLQSGHFNARGTCAIKVPLATSKVETMAAFDPTKCRVDF</sequence>
<comment type="caution">
    <text evidence="5">The sequence shown here is derived from an EMBL/GenBank/DDBJ whole genome shotgun (WGS) entry which is preliminary data.</text>
</comment>
<keyword evidence="4" id="KW-1133">Transmembrane helix</keyword>
<dbReference type="EMBL" id="JBGMDY010000009">
    <property type="protein sequence ID" value="KAL2323019.1"/>
    <property type="molecule type" value="Genomic_DNA"/>
</dbReference>
<organism evidence="5 6">
    <name type="scientific">Flemingia macrophylla</name>
    <dbReference type="NCBI Taxonomy" id="520843"/>
    <lineage>
        <taxon>Eukaryota</taxon>
        <taxon>Viridiplantae</taxon>
        <taxon>Streptophyta</taxon>
        <taxon>Embryophyta</taxon>
        <taxon>Tracheophyta</taxon>
        <taxon>Spermatophyta</taxon>
        <taxon>Magnoliopsida</taxon>
        <taxon>eudicotyledons</taxon>
        <taxon>Gunneridae</taxon>
        <taxon>Pentapetalae</taxon>
        <taxon>rosids</taxon>
        <taxon>fabids</taxon>
        <taxon>Fabales</taxon>
        <taxon>Fabaceae</taxon>
        <taxon>Papilionoideae</taxon>
        <taxon>50 kb inversion clade</taxon>
        <taxon>NPAAA clade</taxon>
        <taxon>indigoferoid/millettioid clade</taxon>
        <taxon>Phaseoleae</taxon>
        <taxon>Flemingia</taxon>
    </lineage>
</organism>
<dbReference type="InterPro" id="IPR044839">
    <property type="entry name" value="NDR1-like"/>
</dbReference>
<accession>A0ABD1LHN1</accession>
<keyword evidence="4" id="KW-0812">Transmembrane</keyword>
<protein>
    <recommendedName>
        <fullName evidence="7">Late embryogenesis abundant protein LEA-2 subgroup domain-containing protein</fullName>
    </recommendedName>
</protein>
<feature type="transmembrane region" description="Helical" evidence="4">
    <location>
        <begin position="68"/>
        <end position="90"/>
    </location>
</feature>
<evidence type="ECO:0000256" key="4">
    <source>
        <dbReference type="SAM" id="Phobius"/>
    </source>
</evidence>
<evidence type="ECO:0008006" key="7">
    <source>
        <dbReference type="Google" id="ProtNLM"/>
    </source>
</evidence>